<evidence type="ECO:0008006" key="4">
    <source>
        <dbReference type="Google" id="ProtNLM"/>
    </source>
</evidence>
<sequence>MTQPLRIACYSDLHCPYAYVNAYRLRQLRTEYAGQIEIVYKSRALEYRNNQPTPKGILDNETAALMLEEPEIPYQPGTPLSMSGQSPCGQPLKPSNARSARGCTSPPS</sequence>
<reference evidence="2 3" key="1">
    <citation type="journal article" date="2011" name="Stand. Genomic Sci.">
        <title>Non-contiguous finished genome sequence and contextual data of the filamentous soil bacterium Ktedonobacter racemifer type strain (SOSP1-21).</title>
        <authorList>
            <person name="Chang Y.J."/>
            <person name="Land M."/>
            <person name="Hauser L."/>
            <person name="Chertkov O."/>
            <person name="Del Rio T.G."/>
            <person name="Nolan M."/>
            <person name="Copeland A."/>
            <person name="Tice H."/>
            <person name="Cheng J.F."/>
            <person name="Lucas S."/>
            <person name="Han C."/>
            <person name="Goodwin L."/>
            <person name="Pitluck S."/>
            <person name="Ivanova N."/>
            <person name="Ovchinikova G."/>
            <person name="Pati A."/>
            <person name="Chen A."/>
            <person name="Palaniappan K."/>
            <person name="Mavromatis K."/>
            <person name="Liolios K."/>
            <person name="Brettin T."/>
            <person name="Fiebig A."/>
            <person name="Rohde M."/>
            <person name="Abt B."/>
            <person name="Goker M."/>
            <person name="Detter J.C."/>
            <person name="Woyke T."/>
            <person name="Bristow J."/>
            <person name="Eisen J.A."/>
            <person name="Markowitz V."/>
            <person name="Hugenholtz P."/>
            <person name="Kyrpides N.C."/>
            <person name="Klenk H.P."/>
            <person name="Lapidus A."/>
        </authorList>
    </citation>
    <scope>NUCLEOTIDE SEQUENCE [LARGE SCALE GENOMIC DNA]</scope>
    <source>
        <strain evidence="3">DSM 44963</strain>
    </source>
</reference>
<dbReference type="SUPFAM" id="SSF52833">
    <property type="entry name" value="Thioredoxin-like"/>
    <property type="match status" value="1"/>
</dbReference>
<gene>
    <name evidence="2" type="ORF">Krac_1960</name>
</gene>
<dbReference type="AlphaFoldDB" id="D6U416"/>
<dbReference type="InterPro" id="IPR036249">
    <property type="entry name" value="Thioredoxin-like_sf"/>
</dbReference>
<dbReference type="RefSeq" id="WP_007918494.1">
    <property type="nucleotide sequence ID" value="NZ_ADVG01000004.1"/>
</dbReference>
<dbReference type="EMBL" id="ADVG01000004">
    <property type="protein sequence ID" value="EFH81254.1"/>
    <property type="molecule type" value="Genomic_DNA"/>
</dbReference>
<feature type="compositionally biased region" description="Polar residues" evidence="1">
    <location>
        <begin position="78"/>
        <end position="88"/>
    </location>
</feature>
<evidence type="ECO:0000256" key="1">
    <source>
        <dbReference type="SAM" id="MobiDB-lite"/>
    </source>
</evidence>
<comment type="caution">
    <text evidence="2">The sequence shown here is derived from an EMBL/GenBank/DDBJ whole genome shotgun (WGS) entry which is preliminary data.</text>
</comment>
<keyword evidence="3" id="KW-1185">Reference proteome</keyword>
<protein>
    <recommendedName>
        <fullName evidence="4">DSBA oxidoreductase</fullName>
    </recommendedName>
</protein>
<dbReference type="eggNOG" id="COG2761">
    <property type="taxonomic scope" value="Bacteria"/>
</dbReference>
<feature type="region of interest" description="Disordered" evidence="1">
    <location>
        <begin position="72"/>
        <end position="108"/>
    </location>
</feature>
<dbReference type="CDD" id="cd02972">
    <property type="entry name" value="DsbA_family"/>
    <property type="match status" value="1"/>
</dbReference>
<accession>D6U416</accession>
<dbReference type="Gene3D" id="3.40.30.10">
    <property type="entry name" value="Glutaredoxin"/>
    <property type="match status" value="1"/>
</dbReference>
<organism evidence="2 3">
    <name type="scientific">Ktedonobacter racemifer DSM 44963</name>
    <dbReference type="NCBI Taxonomy" id="485913"/>
    <lineage>
        <taxon>Bacteria</taxon>
        <taxon>Bacillati</taxon>
        <taxon>Chloroflexota</taxon>
        <taxon>Ktedonobacteria</taxon>
        <taxon>Ktedonobacterales</taxon>
        <taxon>Ktedonobacteraceae</taxon>
        <taxon>Ktedonobacter</taxon>
    </lineage>
</organism>
<dbReference type="Proteomes" id="UP000004508">
    <property type="component" value="Unassembled WGS sequence"/>
</dbReference>
<dbReference type="STRING" id="485913.Krac_1960"/>
<proteinExistence type="predicted"/>
<evidence type="ECO:0000313" key="3">
    <source>
        <dbReference type="Proteomes" id="UP000004508"/>
    </source>
</evidence>
<name>D6U416_KTERA</name>
<evidence type="ECO:0000313" key="2">
    <source>
        <dbReference type="EMBL" id="EFH81254.1"/>
    </source>
</evidence>
<dbReference type="InParanoid" id="D6U416"/>